<keyword evidence="5" id="KW-1185">Reference proteome</keyword>
<proteinExistence type="predicted"/>
<evidence type="ECO:0000256" key="1">
    <source>
        <dbReference type="SAM" id="MobiDB-lite"/>
    </source>
</evidence>
<evidence type="ECO:0000313" key="4">
    <source>
        <dbReference type="EMBL" id="WOL09050.1"/>
    </source>
</evidence>
<evidence type="ECO:0000256" key="2">
    <source>
        <dbReference type="SAM" id="Phobius"/>
    </source>
</evidence>
<feature type="compositionally biased region" description="Low complexity" evidence="1">
    <location>
        <begin position="57"/>
        <end position="67"/>
    </location>
</feature>
<evidence type="ECO:0000313" key="5">
    <source>
        <dbReference type="Proteomes" id="UP001327560"/>
    </source>
</evidence>
<evidence type="ECO:0000256" key="3">
    <source>
        <dbReference type="SAM" id="SignalP"/>
    </source>
</evidence>
<feature type="compositionally biased region" description="Low complexity" evidence="1">
    <location>
        <begin position="35"/>
        <end position="49"/>
    </location>
</feature>
<protein>
    <recommendedName>
        <fullName evidence="6">Copper transporter</fullName>
    </recommendedName>
</protein>
<dbReference type="EMBL" id="CP136894">
    <property type="protein sequence ID" value="WOL09050.1"/>
    <property type="molecule type" value="Genomic_DNA"/>
</dbReference>
<accession>A0AAQ3KJU3</accession>
<reference evidence="4 5" key="1">
    <citation type="submission" date="2023-10" db="EMBL/GenBank/DDBJ databases">
        <title>Chromosome-scale genome assembly provides insights into flower coloration mechanisms of Canna indica.</title>
        <authorList>
            <person name="Li C."/>
        </authorList>
    </citation>
    <scope>NUCLEOTIDE SEQUENCE [LARGE SCALE GENOMIC DNA]</scope>
    <source>
        <tissue evidence="4">Flower</tissue>
    </source>
</reference>
<feature type="signal peptide" evidence="3">
    <location>
        <begin position="1"/>
        <end position="25"/>
    </location>
</feature>
<dbReference type="AlphaFoldDB" id="A0AAQ3KJU3"/>
<dbReference type="Proteomes" id="UP001327560">
    <property type="component" value="Chromosome 5"/>
</dbReference>
<keyword evidence="2" id="KW-0812">Transmembrane</keyword>
<feature type="region of interest" description="Disordered" evidence="1">
    <location>
        <begin position="27"/>
        <end position="67"/>
    </location>
</feature>
<feature type="transmembrane region" description="Helical" evidence="2">
    <location>
        <begin position="177"/>
        <end position="198"/>
    </location>
</feature>
<organism evidence="4 5">
    <name type="scientific">Canna indica</name>
    <name type="common">Indian-shot</name>
    <dbReference type="NCBI Taxonomy" id="4628"/>
    <lineage>
        <taxon>Eukaryota</taxon>
        <taxon>Viridiplantae</taxon>
        <taxon>Streptophyta</taxon>
        <taxon>Embryophyta</taxon>
        <taxon>Tracheophyta</taxon>
        <taxon>Spermatophyta</taxon>
        <taxon>Magnoliopsida</taxon>
        <taxon>Liliopsida</taxon>
        <taxon>Zingiberales</taxon>
        <taxon>Cannaceae</taxon>
        <taxon>Canna</taxon>
    </lineage>
</organism>
<feature type="transmembrane region" description="Helical" evidence="2">
    <location>
        <begin position="106"/>
        <end position="125"/>
    </location>
</feature>
<name>A0AAQ3KJU3_9LILI</name>
<feature type="transmembrane region" description="Helical" evidence="2">
    <location>
        <begin position="153"/>
        <end position="171"/>
    </location>
</feature>
<sequence>MRALQSLWALFINAQFLIFGSGAGGSPVQEKTHPSSDSSPDIESPPMSENSRAKELAPAPAAPGSGSSLRSLTELLTPVTFCTGTYYSVPPVVQENYHDYPLYEPLLAVILLGILTSVVAIYHALKRNQHNHEAHAEAAIESEAEGENIKNKLLELGLIYSVVAIGLRILLQLNLISLLYVGGYFLIGGVTGALYLIYFMSPQLRKN</sequence>
<keyword evidence="2" id="KW-0472">Membrane</keyword>
<keyword evidence="2" id="KW-1133">Transmembrane helix</keyword>
<gene>
    <name evidence="4" type="ORF">Cni_G17803</name>
</gene>
<evidence type="ECO:0008006" key="6">
    <source>
        <dbReference type="Google" id="ProtNLM"/>
    </source>
</evidence>
<keyword evidence="3" id="KW-0732">Signal</keyword>
<feature type="chain" id="PRO_5042988991" description="Copper transporter" evidence="3">
    <location>
        <begin position="26"/>
        <end position="207"/>
    </location>
</feature>